<dbReference type="GO" id="GO:0003700">
    <property type="term" value="F:DNA-binding transcription factor activity"/>
    <property type="evidence" value="ECO:0007669"/>
    <property type="project" value="InterPro"/>
</dbReference>
<dbReference type="PANTHER" id="PTHR47894:SF1">
    <property type="entry name" value="HTH-TYPE TRANSCRIPTIONAL REGULATOR VQSM"/>
    <property type="match status" value="1"/>
</dbReference>
<feature type="domain" description="HTH araC/xylS-type" evidence="4">
    <location>
        <begin position="235"/>
        <end position="332"/>
    </location>
</feature>
<keyword evidence="6" id="KW-1185">Reference proteome</keyword>
<dbReference type="OrthoDB" id="9804543at2"/>
<dbReference type="PANTHER" id="PTHR47894">
    <property type="entry name" value="HTH-TYPE TRANSCRIPTIONAL REGULATOR GADX"/>
    <property type="match status" value="1"/>
</dbReference>
<dbReference type="InterPro" id="IPR032687">
    <property type="entry name" value="AraC-type_N"/>
</dbReference>
<dbReference type="SUPFAM" id="SSF46689">
    <property type="entry name" value="Homeodomain-like"/>
    <property type="match status" value="1"/>
</dbReference>
<keyword evidence="1" id="KW-0805">Transcription regulation</keyword>
<keyword evidence="2" id="KW-0238">DNA-binding</keyword>
<organism evidence="5 6">
    <name type="scientific">Shimia isoporae</name>
    <dbReference type="NCBI Taxonomy" id="647720"/>
    <lineage>
        <taxon>Bacteria</taxon>
        <taxon>Pseudomonadati</taxon>
        <taxon>Pseudomonadota</taxon>
        <taxon>Alphaproteobacteria</taxon>
        <taxon>Rhodobacterales</taxon>
        <taxon>Roseobacteraceae</taxon>
    </lineage>
</organism>
<accession>A0A4R1NMD2</accession>
<dbReference type="InterPro" id="IPR018062">
    <property type="entry name" value="HTH_AraC-typ_CS"/>
</dbReference>
<dbReference type="AlphaFoldDB" id="A0A4R1NMD2"/>
<dbReference type="Proteomes" id="UP000295673">
    <property type="component" value="Unassembled WGS sequence"/>
</dbReference>
<dbReference type="Gene3D" id="1.10.10.60">
    <property type="entry name" value="Homeodomain-like"/>
    <property type="match status" value="1"/>
</dbReference>
<dbReference type="GO" id="GO:0005829">
    <property type="term" value="C:cytosol"/>
    <property type="evidence" value="ECO:0007669"/>
    <property type="project" value="TreeGrafter"/>
</dbReference>
<protein>
    <submittedName>
        <fullName evidence="5">Helix-turn-helix protein</fullName>
    </submittedName>
</protein>
<dbReference type="GO" id="GO:0000976">
    <property type="term" value="F:transcription cis-regulatory region binding"/>
    <property type="evidence" value="ECO:0007669"/>
    <property type="project" value="TreeGrafter"/>
</dbReference>
<dbReference type="PROSITE" id="PS00041">
    <property type="entry name" value="HTH_ARAC_FAMILY_1"/>
    <property type="match status" value="1"/>
</dbReference>
<dbReference type="Pfam" id="PF12833">
    <property type="entry name" value="HTH_18"/>
    <property type="match status" value="1"/>
</dbReference>
<name>A0A4R1NMD2_9RHOB</name>
<dbReference type="EMBL" id="SMGR01000001">
    <property type="protein sequence ID" value="TCL09567.1"/>
    <property type="molecule type" value="Genomic_DNA"/>
</dbReference>
<dbReference type="InterPro" id="IPR009057">
    <property type="entry name" value="Homeodomain-like_sf"/>
</dbReference>
<evidence type="ECO:0000313" key="6">
    <source>
        <dbReference type="Proteomes" id="UP000295673"/>
    </source>
</evidence>
<sequence>MPLPPLISAKALGAMPEFTLEHVGEKALNRALKTAGLPYGLLEAREGFIPKYALAEFIDQVSVELGERHIGLMWAPALTIADYGAWGGYVLNAPTLGAALERARQVMPYHSSVDRTHFRAQGDLIGYEYSFGLKGHRAYSNVAFSALGSVLSIFKTFLGSNWKPERIECDLPRTNQHEQVEAVFGCPIVWNARRLEIWFRKSVLTTTLKPLHVVPVTLQDIQRERCLAGGETFSNVVNSVLMQQVSGEGIDLDNAARMLGIGPRSLQRKLHTEGTSFRTLSNQVKANRATELLQEGSLSVKQVAAELGYETPQNFSRAFRKVTGMPPSSLAE</sequence>
<dbReference type="InterPro" id="IPR018060">
    <property type="entry name" value="HTH_AraC"/>
</dbReference>
<dbReference type="PROSITE" id="PS01124">
    <property type="entry name" value="HTH_ARAC_FAMILY_2"/>
    <property type="match status" value="1"/>
</dbReference>
<reference evidence="5 6" key="1">
    <citation type="submission" date="2019-03" db="EMBL/GenBank/DDBJ databases">
        <title>Genomic Encyclopedia of Archaeal and Bacterial Type Strains, Phase II (KMG-II): from individual species to whole genera.</title>
        <authorList>
            <person name="Goeker M."/>
        </authorList>
    </citation>
    <scope>NUCLEOTIDE SEQUENCE [LARGE SCALE GENOMIC DNA]</scope>
    <source>
        <strain evidence="5 6">DSM 26433</strain>
    </source>
</reference>
<evidence type="ECO:0000259" key="4">
    <source>
        <dbReference type="PROSITE" id="PS01124"/>
    </source>
</evidence>
<evidence type="ECO:0000256" key="3">
    <source>
        <dbReference type="ARBA" id="ARBA00023163"/>
    </source>
</evidence>
<evidence type="ECO:0000313" key="5">
    <source>
        <dbReference type="EMBL" id="TCL09567.1"/>
    </source>
</evidence>
<evidence type="ECO:0000256" key="1">
    <source>
        <dbReference type="ARBA" id="ARBA00023015"/>
    </source>
</evidence>
<evidence type="ECO:0000256" key="2">
    <source>
        <dbReference type="ARBA" id="ARBA00023125"/>
    </source>
</evidence>
<dbReference type="RefSeq" id="WP_132859596.1">
    <property type="nucleotide sequence ID" value="NZ_SMGR01000001.1"/>
</dbReference>
<gene>
    <name evidence="5" type="ORF">BXY66_1618</name>
</gene>
<dbReference type="Pfam" id="PF12625">
    <property type="entry name" value="Arabinose_bd"/>
    <property type="match status" value="1"/>
</dbReference>
<keyword evidence="3" id="KW-0804">Transcription</keyword>
<comment type="caution">
    <text evidence="5">The sequence shown here is derived from an EMBL/GenBank/DDBJ whole genome shotgun (WGS) entry which is preliminary data.</text>
</comment>
<proteinExistence type="predicted"/>
<dbReference type="SMART" id="SM00342">
    <property type="entry name" value="HTH_ARAC"/>
    <property type="match status" value="1"/>
</dbReference>